<evidence type="ECO:0000256" key="1">
    <source>
        <dbReference type="SAM" id="MobiDB-lite"/>
    </source>
</evidence>
<dbReference type="InterPro" id="IPR018723">
    <property type="entry name" value="DUF2254_membrane"/>
</dbReference>
<feature type="compositionally biased region" description="Basic residues" evidence="1">
    <location>
        <begin position="31"/>
        <end position="41"/>
    </location>
</feature>
<accession>A0ABU9ZRN8</accession>
<proteinExistence type="predicted"/>
<feature type="compositionally biased region" description="Basic and acidic residues" evidence="1">
    <location>
        <begin position="60"/>
        <end position="72"/>
    </location>
</feature>
<evidence type="ECO:0000313" key="3">
    <source>
        <dbReference type="Proteomes" id="UP001407347"/>
    </source>
</evidence>
<name>A0ABU9ZRN8_9HYPH</name>
<organism evidence="2 3">
    <name type="scientific">Methylobacterium ajmalii</name>
    <dbReference type="NCBI Taxonomy" id="2738439"/>
    <lineage>
        <taxon>Bacteria</taxon>
        <taxon>Pseudomonadati</taxon>
        <taxon>Pseudomonadota</taxon>
        <taxon>Alphaproteobacteria</taxon>
        <taxon>Hyphomicrobiales</taxon>
        <taxon>Methylobacteriaceae</taxon>
        <taxon>Methylobacterium</taxon>
    </lineage>
</organism>
<feature type="compositionally biased region" description="Gly residues" evidence="1">
    <location>
        <begin position="172"/>
        <end position="181"/>
    </location>
</feature>
<reference evidence="2 3" key="1">
    <citation type="journal article" date="2023" name="PLoS ONE">
        <title>Complete genome assembly of Hawai'i environmental nontuberculous mycobacteria reveals unexpected co-isolation with methylobacteria.</title>
        <authorList>
            <person name="Hendrix J."/>
            <person name="Epperson L.E."/>
            <person name="Tong E.I."/>
            <person name="Chan Y.L."/>
            <person name="Hasan N.A."/>
            <person name="Dawrs S.N."/>
            <person name="Norton G.J."/>
            <person name="Virdi R."/>
            <person name="Crooks J.L."/>
            <person name="Chan E.D."/>
            <person name="Honda J.R."/>
            <person name="Strong M."/>
        </authorList>
    </citation>
    <scope>NUCLEOTIDE SEQUENCE [LARGE SCALE GENOMIC DNA]</scope>
    <source>
        <strain evidence="2 3">NJH_HI04-1</strain>
    </source>
</reference>
<dbReference type="RefSeq" id="WP_244533507.1">
    <property type="nucleotide sequence ID" value="NZ_JAQYXP010000001.1"/>
</dbReference>
<evidence type="ECO:0000313" key="2">
    <source>
        <dbReference type="EMBL" id="MEN3233742.1"/>
    </source>
</evidence>
<sequence>MNRQGVRPADPVPSSADRPARRRLGGLSRRSSARSHRRRTRPAGTGRGRDDPAGHGVRHAGGDHPLAHGDGERLRLDDVARERRATRLPIRDPTSQNALPTFPGAVVFSVIGIIGLQSRVSGTVRVAAVVVATLRHWIGHIAGFGRMGDIHRVEEDAAGRYGPSRPTRRPGAGRGNLGLRG</sequence>
<comment type="caution">
    <text evidence="2">The sequence shown here is derived from an EMBL/GenBank/DDBJ whole genome shotgun (WGS) entry which is preliminary data.</text>
</comment>
<protein>
    <submittedName>
        <fullName evidence="2">DUF2254 domain-containing protein</fullName>
    </submittedName>
</protein>
<dbReference type="Pfam" id="PF10011">
    <property type="entry name" value="DUF2254"/>
    <property type="match status" value="1"/>
</dbReference>
<dbReference type="EMBL" id="JAQYXP010000001">
    <property type="protein sequence ID" value="MEN3233742.1"/>
    <property type="molecule type" value="Genomic_DNA"/>
</dbReference>
<gene>
    <name evidence="2" type="ORF">PUR29_09015</name>
</gene>
<dbReference type="Proteomes" id="UP001407347">
    <property type="component" value="Unassembled WGS sequence"/>
</dbReference>
<feature type="region of interest" description="Disordered" evidence="1">
    <location>
        <begin position="1"/>
        <end position="72"/>
    </location>
</feature>
<keyword evidence="3" id="KW-1185">Reference proteome</keyword>
<feature type="region of interest" description="Disordered" evidence="1">
    <location>
        <begin position="158"/>
        <end position="181"/>
    </location>
</feature>